<dbReference type="PANTHER" id="PTHR42924:SF3">
    <property type="entry name" value="POLYMERASE_HISTIDINOL PHOSPHATASE N-TERMINAL DOMAIN-CONTAINING PROTEIN"/>
    <property type="match status" value="1"/>
</dbReference>
<dbReference type="GeneID" id="19187617"/>
<gene>
    <name evidence="2" type="ORF">A1O5_02886</name>
</gene>
<dbReference type="AlphaFoldDB" id="W9XB88"/>
<evidence type="ECO:0000313" key="2">
    <source>
        <dbReference type="EMBL" id="EXJ74590.1"/>
    </source>
</evidence>
<dbReference type="Gene3D" id="3.20.20.140">
    <property type="entry name" value="Metal-dependent hydrolases"/>
    <property type="match status" value="1"/>
</dbReference>
<dbReference type="InterPro" id="IPR052018">
    <property type="entry name" value="PHP_domain"/>
</dbReference>
<evidence type="ECO:0008006" key="4">
    <source>
        <dbReference type="Google" id="ProtNLM"/>
    </source>
</evidence>
<evidence type="ECO:0000313" key="3">
    <source>
        <dbReference type="Proteomes" id="UP000019471"/>
    </source>
</evidence>
<dbReference type="eggNOG" id="ENOG502RDMZ">
    <property type="taxonomic scope" value="Eukaryota"/>
</dbReference>
<dbReference type="RefSeq" id="XP_007741690.1">
    <property type="nucleotide sequence ID" value="XM_007743500.1"/>
</dbReference>
<feature type="signal peptide" evidence="1">
    <location>
        <begin position="1"/>
        <end position="30"/>
    </location>
</feature>
<keyword evidence="3" id="KW-1185">Reference proteome</keyword>
<evidence type="ECO:0000256" key="1">
    <source>
        <dbReference type="SAM" id="SignalP"/>
    </source>
</evidence>
<dbReference type="GO" id="GO:0004534">
    <property type="term" value="F:5'-3' RNA exonuclease activity"/>
    <property type="evidence" value="ECO:0007669"/>
    <property type="project" value="TreeGrafter"/>
</dbReference>
<dbReference type="Pfam" id="PF13263">
    <property type="entry name" value="PHP_C"/>
    <property type="match status" value="1"/>
</dbReference>
<comment type="caution">
    <text evidence="2">The sequence shown here is derived from an EMBL/GenBank/DDBJ whole genome shotgun (WGS) entry which is preliminary data.</text>
</comment>
<dbReference type="CDD" id="cd07432">
    <property type="entry name" value="PHP_HisPPase"/>
    <property type="match status" value="1"/>
</dbReference>
<sequence length="500" mass="54423">MGTLASIFAMMKSSIFLSSVLFAWIRHANAQSALREPTNFTLTGHITPDQLFSFVYVPFHVSAEVTSIYVLQNYSFKGAGNSLDLGVFDPHGVAAINSETGYSGSRGWSGGFRNNFTISASDATPGYNAGPLFPGTWNVVLGPYATNRSGIDWTLDISLAYSPSSSPLWTPSLAPIYKEPLPSTTPWKWLRGDFHMHTIYSDGRYLPSGHIAHAISYDLDFIFFSEHNTDSGNNNIGRWIPANGSDLLIGRAIEVTTRHGHWQAIGLERSQQVEWRYTNSSDDTGFVDAATQVRGSGGLVSINHPFQNCSRCDWTLDWDHNDAIEVWNGRFDPLDEVAVKFWQGELAQGKKLTALGGSDAHSPPDINGLPTTVVRATGEKSQASIVEGVKRGRVYLVEGPGMDIAFGVVYGDGGRKIKAEIGDIVPKAALSAGDAYASFSATGFEGAHACFVSEKGYFHNVSIVNAQRIQQNVAGMDFVMVEVRNASDVLLGLTNPIYFE</sequence>
<reference evidence="2 3" key="1">
    <citation type="submission" date="2013-03" db="EMBL/GenBank/DDBJ databases">
        <title>The Genome Sequence of Cladophialophora psammophila CBS 110553.</title>
        <authorList>
            <consortium name="The Broad Institute Genomics Platform"/>
            <person name="Cuomo C."/>
            <person name="de Hoog S."/>
            <person name="Gorbushina A."/>
            <person name="Walker B."/>
            <person name="Young S.K."/>
            <person name="Zeng Q."/>
            <person name="Gargeya S."/>
            <person name="Fitzgerald M."/>
            <person name="Haas B."/>
            <person name="Abouelleil A."/>
            <person name="Allen A.W."/>
            <person name="Alvarado L."/>
            <person name="Arachchi H.M."/>
            <person name="Berlin A.M."/>
            <person name="Chapman S.B."/>
            <person name="Gainer-Dewar J."/>
            <person name="Goldberg J."/>
            <person name="Griggs A."/>
            <person name="Gujja S."/>
            <person name="Hansen M."/>
            <person name="Howarth C."/>
            <person name="Imamovic A."/>
            <person name="Ireland A."/>
            <person name="Larimer J."/>
            <person name="McCowan C."/>
            <person name="Murphy C."/>
            <person name="Pearson M."/>
            <person name="Poon T.W."/>
            <person name="Priest M."/>
            <person name="Roberts A."/>
            <person name="Saif S."/>
            <person name="Shea T."/>
            <person name="Sisk P."/>
            <person name="Sykes S."/>
            <person name="Wortman J."/>
            <person name="Nusbaum C."/>
            <person name="Birren B."/>
        </authorList>
    </citation>
    <scope>NUCLEOTIDE SEQUENCE [LARGE SCALE GENOMIC DNA]</scope>
    <source>
        <strain evidence="2 3">CBS 110553</strain>
    </source>
</reference>
<dbReference type="GO" id="GO:0035312">
    <property type="term" value="F:5'-3' DNA exonuclease activity"/>
    <property type="evidence" value="ECO:0007669"/>
    <property type="project" value="TreeGrafter"/>
</dbReference>
<dbReference type="InterPro" id="IPR016195">
    <property type="entry name" value="Pol/histidinol_Pase-like"/>
</dbReference>
<dbReference type="OrthoDB" id="16564at2759"/>
<dbReference type="PANTHER" id="PTHR42924">
    <property type="entry name" value="EXONUCLEASE"/>
    <property type="match status" value="1"/>
</dbReference>
<name>W9XB88_9EURO</name>
<keyword evidence="1" id="KW-0732">Signal</keyword>
<dbReference type="NCBIfam" id="NF038032">
    <property type="entry name" value="CehA_McbA_metalo"/>
    <property type="match status" value="1"/>
</dbReference>
<accession>W9XB88</accession>
<organism evidence="2 3">
    <name type="scientific">Cladophialophora psammophila CBS 110553</name>
    <dbReference type="NCBI Taxonomy" id="1182543"/>
    <lineage>
        <taxon>Eukaryota</taxon>
        <taxon>Fungi</taxon>
        <taxon>Dikarya</taxon>
        <taxon>Ascomycota</taxon>
        <taxon>Pezizomycotina</taxon>
        <taxon>Eurotiomycetes</taxon>
        <taxon>Chaetothyriomycetidae</taxon>
        <taxon>Chaetothyriales</taxon>
        <taxon>Herpotrichiellaceae</taxon>
        <taxon>Cladophialophora</taxon>
    </lineage>
</organism>
<feature type="chain" id="PRO_5004931874" description="Polymerase/histidinol phosphatase N-terminal domain-containing protein" evidence="1">
    <location>
        <begin position="31"/>
        <end position="500"/>
    </location>
</feature>
<dbReference type="HOGENOM" id="CLU_032306_1_0_1"/>
<dbReference type="Proteomes" id="UP000019471">
    <property type="component" value="Unassembled WGS sequence"/>
</dbReference>
<protein>
    <recommendedName>
        <fullName evidence="4">Polymerase/histidinol phosphatase N-terminal domain-containing protein</fullName>
    </recommendedName>
</protein>
<proteinExistence type="predicted"/>
<dbReference type="SUPFAM" id="SSF89550">
    <property type="entry name" value="PHP domain-like"/>
    <property type="match status" value="1"/>
</dbReference>
<dbReference type="EMBL" id="AMGX01000003">
    <property type="protein sequence ID" value="EXJ74590.1"/>
    <property type="molecule type" value="Genomic_DNA"/>
</dbReference>